<gene>
    <name evidence="1" type="ORF">DHETER_LOCUS12835</name>
</gene>
<accession>A0ACA9PRE0</accession>
<reference evidence="1" key="1">
    <citation type="submission" date="2021-06" db="EMBL/GenBank/DDBJ databases">
        <authorList>
            <person name="Kallberg Y."/>
            <person name="Tangrot J."/>
            <person name="Rosling A."/>
        </authorList>
    </citation>
    <scope>NUCLEOTIDE SEQUENCE</scope>
    <source>
        <strain evidence="1">IL203A</strain>
    </source>
</reference>
<evidence type="ECO:0000313" key="2">
    <source>
        <dbReference type="Proteomes" id="UP000789702"/>
    </source>
</evidence>
<dbReference type="EMBL" id="CAJVPU010032891">
    <property type="protein sequence ID" value="CAG8721013.1"/>
    <property type="molecule type" value="Genomic_DNA"/>
</dbReference>
<protein>
    <submittedName>
        <fullName evidence="1">15187_t:CDS:1</fullName>
    </submittedName>
</protein>
<proteinExistence type="predicted"/>
<dbReference type="Proteomes" id="UP000789702">
    <property type="component" value="Unassembled WGS sequence"/>
</dbReference>
<feature type="non-terminal residue" evidence="1">
    <location>
        <position position="121"/>
    </location>
</feature>
<organism evidence="1 2">
    <name type="scientific">Dentiscutata heterogama</name>
    <dbReference type="NCBI Taxonomy" id="1316150"/>
    <lineage>
        <taxon>Eukaryota</taxon>
        <taxon>Fungi</taxon>
        <taxon>Fungi incertae sedis</taxon>
        <taxon>Mucoromycota</taxon>
        <taxon>Glomeromycotina</taxon>
        <taxon>Glomeromycetes</taxon>
        <taxon>Diversisporales</taxon>
        <taxon>Gigasporaceae</taxon>
        <taxon>Dentiscutata</taxon>
    </lineage>
</organism>
<sequence length="121" mass="13753">KSNDSTYLDDTIKSEEIALSISNLDMKASPDMRPELDKFKDSPEKGNVGKSNDNTYLDDTSKLDRIMLKISNLNTCSNDDSEKLLKAIRTIIQTLFKPVDELFMEYFLNTGIRILPQSRDA</sequence>
<feature type="non-terminal residue" evidence="1">
    <location>
        <position position="1"/>
    </location>
</feature>
<comment type="caution">
    <text evidence="1">The sequence shown here is derived from an EMBL/GenBank/DDBJ whole genome shotgun (WGS) entry which is preliminary data.</text>
</comment>
<name>A0ACA9PRE0_9GLOM</name>
<evidence type="ECO:0000313" key="1">
    <source>
        <dbReference type="EMBL" id="CAG8721013.1"/>
    </source>
</evidence>
<keyword evidence="2" id="KW-1185">Reference proteome</keyword>